<sequence>MLDGLRKAYTVIDIDQVGHDPRFPVADNWDALALEVLQSVRDQSNEPVIAVGHSLGGVLSLLAAIEEPERFKAIIMLDSPLPGRLKSNVVHIAKVLGLIDRITPAHRTRLRRVHWPTRREAENYLKSRELFRRFAPECLNDYIEFGMQHDENGYSLRFDPGVEYRIFRTIPHILPRHEKALKIPGLLICGSESNVVTPFDRRYMQKYFNIPSVVTKGTHMFPMEHPKLAAQEILTGIDAIFNR</sequence>
<name>A0A0W0TRL9_9GAMM</name>
<dbReference type="GO" id="GO:0016787">
    <property type="term" value="F:hydrolase activity"/>
    <property type="evidence" value="ECO:0007669"/>
    <property type="project" value="UniProtKB-KW"/>
</dbReference>
<gene>
    <name evidence="3" type="ORF">Lgee_1623</name>
</gene>
<dbReference type="InterPro" id="IPR050266">
    <property type="entry name" value="AB_hydrolase_sf"/>
</dbReference>
<dbReference type="PANTHER" id="PTHR43798:SF31">
    <property type="entry name" value="AB HYDROLASE SUPERFAMILY PROTEIN YCLE"/>
    <property type="match status" value="1"/>
</dbReference>
<dbReference type="PATRIC" id="fig|45065.4.peg.1759"/>
<comment type="caution">
    <text evidence="3">The sequence shown here is derived from an EMBL/GenBank/DDBJ whole genome shotgun (WGS) entry which is preliminary data.</text>
</comment>
<evidence type="ECO:0000313" key="3">
    <source>
        <dbReference type="EMBL" id="KTC98321.1"/>
    </source>
</evidence>
<dbReference type="InterPro" id="IPR029058">
    <property type="entry name" value="AB_hydrolase_fold"/>
</dbReference>
<dbReference type="EMBL" id="LNYC01000066">
    <property type="protein sequence ID" value="KTC98321.1"/>
    <property type="molecule type" value="Genomic_DNA"/>
</dbReference>
<evidence type="ECO:0000313" key="4">
    <source>
        <dbReference type="Proteomes" id="UP000054785"/>
    </source>
</evidence>
<keyword evidence="4" id="KW-1185">Reference proteome</keyword>
<dbReference type="SUPFAM" id="SSF53474">
    <property type="entry name" value="alpha/beta-Hydrolases"/>
    <property type="match status" value="1"/>
</dbReference>
<dbReference type="GO" id="GO:0016020">
    <property type="term" value="C:membrane"/>
    <property type="evidence" value="ECO:0007669"/>
    <property type="project" value="TreeGrafter"/>
</dbReference>
<evidence type="ECO:0000259" key="2">
    <source>
        <dbReference type="Pfam" id="PF12697"/>
    </source>
</evidence>
<dbReference type="Proteomes" id="UP000054785">
    <property type="component" value="Unassembled WGS sequence"/>
</dbReference>
<keyword evidence="3" id="KW-0808">Transferase</keyword>
<keyword evidence="1 3" id="KW-0378">Hydrolase</keyword>
<protein>
    <submittedName>
        <fullName evidence="3">Hydrolases or acyltransferases (Alpha/beta hydrolase superfamily)</fullName>
    </submittedName>
</protein>
<dbReference type="Pfam" id="PF12697">
    <property type="entry name" value="Abhydrolase_6"/>
    <property type="match status" value="1"/>
</dbReference>
<dbReference type="GO" id="GO:0016746">
    <property type="term" value="F:acyltransferase activity"/>
    <property type="evidence" value="ECO:0007669"/>
    <property type="project" value="UniProtKB-KW"/>
</dbReference>
<proteinExistence type="predicted"/>
<dbReference type="AlphaFoldDB" id="A0A0W0TRL9"/>
<organism evidence="3 4">
    <name type="scientific">Legionella geestiana</name>
    <dbReference type="NCBI Taxonomy" id="45065"/>
    <lineage>
        <taxon>Bacteria</taxon>
        <taxon>Pseudomonadati</taxon>
        <taxon>Pseudomonadota</taxon>
        <taxon>Gammaproteobacteria</taxon>
        <taxon>Legionellales</taxon>
        <taxon>Legionellaceae</taxon>
        <taxon>Legionella</taxon>
    </lineage>
</organism>
<reference evidence="3 4" key="1">
    <citation type="submission" date="2015-11" db="EMBL/GenBank/DDBJ databases">
        <title>Genomic analysis of 38 Legionella species identifies large and diverse effector repertoires.</title>
        <authorList>
            <person name="Burstein D."/>
            <person name="Amaro F."/>
            <person name="Zusman T."/>
            <person name="Lifshitz Z."/>
            <person name="Cohen O."/>
            <person name="Gilbert J.A."/>
            <person name="Pupko T."/>
            <person name="Shuman H.A."/>
            <person name="Segal G."/>
        </authorList>
    </citation>
    <scope>NUCLEOTIDE SEQUENCE [LARGE SCALE GENOMIC DNA]</scope>
    <source>
        <strain evidence="3 4">ATCC 49504</strain>
    </source>
</reference>
<dbReference type="InterPro" id="IPR000073">
    <property type="entry name" value="AB_hydrolase_1"/>
</dbReference>
<dbReference type="Gene3D" id="3.40.50.1820">
    <property type="entry name" value="alpha/beta hydrolase"/>
    <property type="match status" value="1"/>
</dbReference>
<dbReference type="PANTHER" id="PTHR43798">
    <property type="entry name" value="MONOACYLGLYCEROL LIPASE"/>
    <property type="match status" value="1"/>
</dbReference>
<accession>A0A0W0TRL9</accession>
<keyword evidence="3" id="KW-0012">Acyltransferase</keyword>
<feature type="domain" description="AB hydrolase-1" evidence="2">
    <location>
        <begin position="6"/>
        <end position="230"/>
    </location>
</feature>
<dbReference type="STRING" id="45065.Lgee_1623"/>
<evidence type="ECO:0000256" key="1">
    <source>
        <dbReference type="ARBA" id="ARBA00022801"/>
    </source>
</evidence>